<evidence type="ECO:0000259" key="1">
    <source>
        <dbReference type="PROSITE" id="PS51186"/>
    </source>
</evidence>
<gene>
    <name evidence="2" type="ORF">SAMN05660420_03372</name>
</gene>
<feature type="domain" description="N-acetyltransferase" evidence="1">
    <location>
        <begin position="1"/>
        <end position="154"/>
    </location>
</feature>
<organism evidence="2 3">
    <name type="scientific">Desulfuromusa kysingii</name>
    <dbReference type="NCBI Taxonomy" id="37625"/>
    <lineage>
        <taxon>Bacteria</taxon>
        <taxon>Pseudomonadati</taxon>
        <taxon>Thermodesulfobacteriota</taxon>
        <taxon>Desulfuromonadia</taxon>
        <taxon>Desulfuromonadales</taxon>
        <taxon>Geopsychrobacteraceae</taxon>
        <taxon>Desulfuromusa</taxon>
    </lineage>
</organism>
<dbReference type="RefSeq" id="WP_092350990.1">
    <property type="nucleotide sequence ID" value="NZ_FNQN01000020.1"/>
</dbReference>
<protein>
    <submittedName>
        <fullName evidence="2">Acetyltransferase, GNAT family</fullName>
    </submittedName>
</protein>
<dbReference type="PROSITE" id="PS51186">
    <property type="entry name" value="GNAT"/>
    <property type="match status" value="1"/>
</dbReference>
<dbReference type="Proteomes" id="UP000199409">
    <property type="component" value="Unassembled WGS sequence"/>
</dbReference>
<dbReference type="GO" id="GO:0016747">
    <property type="term" value="F:acyltransferase activity, transferring groups other than amino-acyl groups"/>
    <property type="evidence" value="ECO:0007669"/>
    <property type="project" value="InterPro"/>
</dbReference>
<name>A0A1H4EGB4_9BACT</name>
<sequence>MDIQTYSPERAKEIADLFHQSVHAIDPSVYSPELKEAWAPTPVNYERWSERLNEKKPFLAVIESRVAGFIELDADGHIDCTYTHPDFQGKGVASTLFEYLLEEAKSRNIKRLYVEASLIAKPFFEHRGFSVVKKNEVQRNGSSLVNFSMEMYLSPNNQIQPTAIASVD</sequence>
<dbReference type="PANTHER" id="PTHR43451:SF1">
    <property type="entry name" value="ACETYLTRANSFERASE"/>
    <property type="match status" value="1"/>
</dbReference>
<accession>A0A1H4EGB4</accession>
<evidence type="ECO:0000313" key="2">
    <source>
        <dbReference type="EMBL" id="SEA84104.1"/>
    </source>
</evidence>
<dbReference type="AlphaFoldDB" id="A0A1H4EGB4"/>
<dbReference type="OrthoDB" id="5355033at2"/>
<dbReference type="Gene3D" id="3.40.630.30">
    <property type="match status" value="1"/>
</dbReference>
<dbReference type="EMBL" id="FNQN01000020">
    <property type="protein sequence ID" value="SEA84104.1"/>
    <property type="molecule type" value="Genomic_DNA"/>
</dbReference>
<proteinExistence type="predicted"/>
<dbReference type="Pfam" id="PF13673">
    <property type="entry name" value="Acetyltransf_10"/>
    <property type="match status" value="1"/>
</dbReference>
<dbReference type="InterPro" id="IPR016181">
    <property type="entry name" value="Acyl_CoA_acyltransferase"/>
</dbReference>
<dbReference type="PANTHER" id="PTHR43451">
    <property type="entry name" value="ACETYLTRANSFERASE (GNAT) FAMILY PROTEIN"/>
    <property type="match status" value="1"/>
</dbReference>
<dbReference type="CDD" id="cd04301">
    <property type="entry name" value="NAT_SF"/>
    <property type="match status" value="1"/>
</dbReference>
<dbReference type="InterPro" id="IPR000182">
    <property type="entry name" value="GNAT_dom"/>
</dbReference>
<keyword evidence="3" id="KW-1185">Reference proteome</keyword>
<dbReference type="STRING" id="37625.SAMN05660420_03372"/>
<evidence type="ECO:0000313" key="3">
    <source>
        <dbReference type="Proteomes" id="UP000199409"/>
    </source>
</evidence>
<dbReference type="InterPro" id="IPR052564">
    <property type="entry name" value="N-acetyltrans/Recomb-assoc"/>
</dbReference>
<keyword evidence="2" id="KW-0808">Transferase</keyword>
<dbReference type="SUPFAM" id="SSF55729">
    <property type="entry name" value="Acyl-CoA N-acyltransferases (Nat)"/>
    <property type="match status" value="1"/>
</dbReference>
<reference evidence="2 3" key="1">
    <citation type="submission" date="2016-10" db="EMBL/GenBank/DDBJ databases">
        <authorList>
            <person name="de Groot N.N."/>
        </authorList>
    </citation>
    <scope>NUCLEOTIDE SEQUENCE [LARGE SCALE GENOMIC DNA]</scope>
    <source>
        <strain evidence="2 3">DSM 7343</strain>
    </source>
</reference>